<dbReference type="Proteomes" id="UP000598174">
    <property type="component" value="Unassembled WGS sequence"/>
</dbReference>
<dbReference type="RefSeq" id="WP_203819240.1">
    <property type="nucleotide sequence ID" value="NZ_BAAABP010000063.1"/>
</dbReference>
<keyword evidence="1" id="KW-1133">Transmembrane helix</keyword>
<protein>
    <submittedName>
        <fullName evidence="2">Uncharacterized protein</fullName>
    </submittedName>
</protein>
<keyword evidence="3" id="KW-1185">Reference proteome</keyword>
<evidence type="ECO:0000313" key="2">
    <source>
        <dbReference type="EMBL" id="GIE12779.1"/>
    </source>
</evidence>
<keyword evidence="1" id="KW-0812">Transmembrane</keyword>
<proteinExistence type="predicted"/>
<dbReference type="AlphaFoldDB" id="A0A919J339"/>
<feature type="transmembrane region" description="Helical" evidence="1">
    <location>
        <begin position="30"/>
        <end position="56"/>
    </location>
</feature>
<reference evidence="2" key="1">
    <citation type="submission" date="2021-01" db="EMBL/GenBank/DDBJ databases">
        <title>Whole genome shotgun sequence of Actinoplanes ferrugineus NBRC 15555.</title>
        <authorList>
            <person name="Komaki H."/>
            <person name="Tamura T."/>
        </authorList>
    </citation>
    <scope>NUCLEOTIDE SEQUENCE</scope>
    <source>
        <strain evidence="2">NBRC 15555</strain>
    </source>
</reference>
<comment type="caution">
    <text evidence="2">The sequence shown here is derived from an EMBL/GenBank/DDBJ whole genome shotgun (WGS) entry which is preliminary data.</text>
</comment>
<sequence length="69" mass="7367">MIFFEDGDGLELAADKPISAWRYATTHMTLLVVAAVLLMAGALTLLIFAQPLLLAVAEIADSLLRHADG</sequence>
<name>A0A919J339_9ACTN</name>
<keyword evidence="1" id="KW-0472">Membrane</keyword>
<accession>A0A919J339</accession>
<organism evidence="2 3">
    <name type="scientific">Paractinoplanes ferrugineus</name>
    <dbReference type="NCBI Taxonomy" id="113564"/>
    <lineage>
        <taxon>Bacteria</taxon>
        <taxon>Bacillati</taxon>
        <taxon>Actinomycetota</taxon>
        <taxon>Actinomycetes</taxon>
        <taxon>Micromonosporales</taxon>
        <taxon>Micromonosporaceae</taxon>
        <taxon>Paractinoplanes</taxon>
    </lineage>
</organism>
<dbReference type="EMBL" id="BOMM01000041">
    <property type="protein sequence ID" value="GIE12779.1"/>
    <property type="molecule type" value="Genomic_DNA"/>
</dbReference>
<evidence type="ECO:0000313" key="3">
    <source>
        <dbReference type="Proteomes" id="UP000598174"/>
    </source>
</evidence>
<gene>
    <name evidence="2" type="ORF">Afe05nite_46190</name>
</gene>
<evidence type="ECO:0000256" key="1">
    <source>
        <dbReference type="SAM" id="Phobius"/>
    </source>
</evidence>